<reference evidence="7 8" key="1">
    <citation type="submission" date="2019-11" db="EMBL/GenBank/DDBJ databases">
        <title>Acidiferrimicrobium australis gen. nov., sp. nov., an acidophilic and obligately heterotrophic, member of the Actinobacteria that catalyses dissimilatory oxido- reduction of iron isolated from metal-rich acidic water in Chile.</title>
        <authorList>
            <person name="Gonzalez D."/>
            <person name="Huber K."/>
            <person name="Hedrich S."/>
            <person name="Rojas-Villalobos C."/>
            <person name="Quatrini R."/>
            <person name="Dinamarca M.A."/>
            <person name="Schwarz A."/>
            <person name="Canales C."/>
            <person name="Nancucheo I."/>
        </authorList>
    </citation>
    <scope>NUCLEOTIDE SEQUENCE [LARGE SCALE GENOMIC DNA]</scope>
    <source>
        <strain evidence="7 8">USS-CCA1</strain>
    </source>
</reference>
<feature type="transmembrane region" description="Helical" evidence="6">
    <location>
        <begin position="251"/>
        <end position="273"/>
    </location>
</feature>
<evidence type="ECO:0000313" key="7">
    <source>
        <dbReference type="EMBL" id="MST34542.1"/>
    </source>
</evidence>
<dbReference type="Gene3D" id="1.20.1080.10">
    <property type="entry name" value="Glycerol uptake facilitator protein"/>
    <property type="match status" value="1"/>
</dbReference>
<keyword evidence="3 6" id="KW-1133">Transmembrane helix</keyword>
<accession>A0ABW9QZ89</accession>
<evidence type="ECO:0000256" key="4">
    <source>
        <dbReference type="ARBA" id="ARBA00023136"/>
    </source>
</evidence>
<feature type="transmembrane region" description="Helical" evidence="6">
    <location>
        <begin position="178"/>
        <end position="198"/>
    </location>
</feature>
<evidence type="ECO:0000313" key="8">
    <source>
        <dbReference type="Proteomes" id="UP000437736"/>
    </source>
</evidence>
<dbReference type="InterPro" id="IPR000292">
    <property type="entry name" value="For/NO2_transpt"/>
</dbReference>
<proteinExistence type="predicted"/>
<organism evidence="7 8">
    <name type="scientific">Acidiferrimicrobium australe</name>
    <dbReference type="NCBI Taxonomy" id="2664430"/>
    <lineage>
        <taxon>Bacteria</taxon>
        <taxon>Bacillati</taxon>
        <taxon>Actinomycetota</taxon>
        <taxon>Acidimicrobiia</taxon>
        <taxon>Acidimicrobiales</taxon>
        <taxon>Acidimicrobiaceae</taxon>
        <taxon>Acidiferrimicrobium</taxon>
    </lineage>
</organism>
<name>A0ABW9QZ89_9ACTN</name>
<sequence length="326" mass="34510">MGSDDDAEGGRPAPEGGEVELDEPVRPAVTVVPELPREETLERSFDRIIEEGRPRLRRTWLDTVATGAVGGMEVAFGVLALLLVESRTGSQLLGGLAFSVGFIGLLLGHSELFTEGFLVPVTVVAGEARVRDLLRLWAGTLAGNLAGGCLMAYLIDVAFPSLSTTAVHVAAYYIREGITARTFVLSVLAGAAITLLTRMHQGTDSEVAKLVASVAIAWVLAGFRLFHSILDSILAFTALNTGRATFGWEDWLTWVGWVLFGNLTGGLLLTTLLRMVRARARLIDHRVAKGLPVPGVSTSGVASPGHTPAGHTPAGHGPTTPRPADH</sequence>
<evidence type="ECO:0000256" key="3">
    <source>
        <dbReference type="ARBA" id="ARBA00022989"/>
    </source>
</evidence>
<feature type="transmembrane region" description="Helical" evidence="6">
    <location>
        <begin position="63"/>
        <end position="84"/>
    </location>
</feature>
<evidence type="ECO:0000256" key="1">
    <source>
        <dbReference type="ARBA" id="ARBA00004141"/>
    </source>
</evidence>
<evidence type="ECO:0000256" key="6">
    <source>
        <dbReference type="SAM" id="Phobius"/>
    </source>
</evidence>
<evidence type="ECO:0000256" key="2">
    <source>
        <dbReference type="ARBA" id="ARBA00022692"/>
    </source>
</evidence>
<dbReference type="InterPro" id="IPR023271">
    <property type="entry name" value="Aquaporin-like"/>
</dbReference>
<feature type="transmembrane region" description="Helical" evidence="6">
    <location>
        <begin position="90"/>
        <end position="108"/>
    </location>
</feature>
<keyword evidence="4 6" id="KW-0472">Membrane</keyword>
<dbReference type="EMBL" id="WJHE01001062">
    <property type="protein sequence ID" value="MST34542.1"/>
    <property type="molecule type" value="Genomic_DNA"/>
</dbReference>
<gene>
    <name evidence="7" type="ORF">GHK86_17665</name>
</gene>
<comment type="caution">
    <text evidence="7">The sequence shown here is derived from an EMBL/GenBank/DDBJ whole genome shotgun (WGS) entry which is preliminary data.</text>
</comment>
<dbReference type="Proteomes" id="UP000437736">
    <property type="component" value="Unassembled WGS sequence"/>
</dbReference>
<keyword evidence="8" id="KW-1185">Reference proteome</keyword>
<feature type="transmembrane region" description="Helical" evidence="6">
    <location>
        <begin position="210"/>
        <end position="239"/>
    </location>
</feature>
<dbReference type="PANTHER" id="PTHR30520">
    <property type="entry name" value="FORMATE TRANSPORTER-RELATED"/>
    <property type="match status" value="1"/>
</dbReference>
<protein>
    <submittedName>
        <fullName evidence="7">Formate/nitrite transporter family protein</fullName>
    </submittedName>
</protein>
<dbReference type="PANTHER" id="PTHR30520:SF2">
    <property type="entry name" value="INNER MEMBRANE PROTEIN YFDC"/>
    <property type="match status" value="1"/>
</dbReference>
<dbReference type="Pfam" id="PF01226">
    <property type="entry name" value="Form_Nir_trans"/>
    <property type="match status" value="1"/>
</dbReference>
<feature type="region of interest" description="Disordered" evidence="5">
    <location>
        <begin position="294"/>
        <end position="326"/>
    </location>
</feature>
<feature type="region of interest" description="Disordered" evidence="5">
    <location>
        <begin position="1"/>
        <end position="25"/>
    </location>
</feature>
<keyword evidence="2 6" id="KW-0812">Transmembrane</keyword>
<feature type="transmembrane region" description="Helical" evidence="6">
    <location>
        <begin position="136"/>
        <end position="155"/>
    </location>
</feature>
<evidence type="ECO:0000256" key="5">
    <source>
        <dbReference type="SAM" id="MobiDB-lite"/>
    </source>
</evidence>
<comment type="subcellular location">
    <subcellularLocation>
        <location evidence="1">Membrane</location>
        <topology evidence="1">Multi-pass membrane protein</topology>
    </subcellularLocation>
</comment>